<dbReference type="PANTHER" id="PTHR23399:SF2">
    <property type="entry name" value="DEOXYNUCLEOTIDYLTRANSFERASE TERMINAL-INTERACTING PROTEIN 1"/>
    <property type="match status" value="1"/>
</dbReference>
<dbReference type="PANTHER" id="PTHR23399">
    <property type="entry name" value="DEOXYNUCLEOTIDYLTRANSFERASE TERMINAL-INTERACTING PROTEIN 1"/>
    <property type="match status" value="1"/>
</dbReference>
<dbReference type="AlphaFoldDB" id="A0A8S4DF02"/>
<feature type="region of interest" description="Disordered" evidence="1">
    <location>
        <begin position="1"/>
        <end position="24"/>
    </location>
</feature>
<evidence type="ECO:0000313" key="4">
    <source>
        <dbReference type="Proteomes" id="UP000653454"/>
    </source>
</evidence>
<dbReference type="EMBL" id="CAJHNJ030000004">
    <property type="protein sequence ID" value="CAG9096404.1"/>
    <property type="molecule type" value="Genomic_DNA"/>
</dbReference>
<dbReference type="InterPro" id="IPR026064">
    <property type="entry name" value="TdIF1"/>
</dbReference>
<name>A0A8S4DF02_PLUXY</name>
<feature type="domain" description="DNTTIP1 dimerisation" evidence="2">
    <location>
        <begin position="90"/>
        <end position="157"/>
    </location>
</feature>
<organism evidence="3 4">
    <name type="scientific">Plutella xylostella</name>
    <name type="common">Diamondback moth</name>
    <name type="synonym">Plutella maculipennis</name>
    <dbReference type="NCBI Taxonomy" id="51655"/>
    <lineage>
        <taxon>Eukaryota</taxon>
        <taxon>Metazoa</taxon>
        <taxon>Ecdysozoa</taxon>
        <taxon>Arthropoda</taxon>
        <taxon>Hexapoda</taxon>
        <taxon>Insecta</taxon>
        <taxon>Pterygota</taxon>
        <taxon>Neoptera</taxon>
        <taxon>Endopterygota</taxon>
        <taxon>Lepidoptera</taxon>
        <taxon>Glossata</taxon>
        <taxon>Ditrysia</taxon>
        <taxon>Yponomeutoidea</taxon>
        <taxon>Plutellidae</taxon>
        <taxon>Plutella</taxon>
    </lineage>
</organism>
<comment type="caution">
    <text evidence="3">The sequence shown here is derived from an EMBL/GenBank/DDBJ whole genome shotgun (WGS) entry which is preliminary data.</text>
</comment>
<evidence type="ECO:0000256" key="1">
    <source>
        <dbReference type="SAM" id="MobiDB-lite"/>
    </source>
</evidence>
<dbReference type="GO" id="GO:0031491">
    <property type="term" value="F:nucleosome binding"/>
    <property type="evidence" value="ECO:0007669"/>
    <property type="project" value="TreeGrafter"/>
</dbReference>
<reference evidence="3" key="1">
    <citation type="submission" date="2020-11" db="EMBL/GenBank/DDBJ databases">
        <authorList>
            <person name="Whiteford S."/>
        </authorList>
    </citation>
    <scope>NUCLEOTIDE SEQUENCE</scope>
</reference>
<dbReference type="InterPro" id="IPR041384">
    <property type="entry name" value="DNTTIP1_dimer"/>
</dbReference>
<gene>
    <name evidence="3" type="ORF">PLXY2_LOCUS1821</name>
</gene>
<dbReference type="GO" id="GO:0003677">
    <property type="term" value="F:DNA binding"/>
    <property type="evidence" value="ECO:0007669"/>
    <property type="project" value="TreeGrafter"/>
</dbReference>
<accession>A0A8S4DF02</accession>
<protein>
    <submittedName>
        <fullName evidence="3">(diamondback moth) hypothetical protein</fullName>
    </submittedName>
</protein>
<dbReference type="GO" id="GO:0005634">
    <property type="term" value="C:nucleus"/>
    <property type="evidence" value="ECO:0007669"/>
    <property type="project" value="TreeGrafter"/>
</dbReference>
<evidence type="ECO:0000259" key="2">
    <source>
        <dbReference type="Pfam" id="PF18192"/>
    </source>
</evidence>
<sequence length="267" mass="29037">MVVQKNWNNVDTSHQSTSVEDTATTTWTFQVPSKTPAARPASAGNAQAKQQVTRQLAINTLAAMHRRFSLPGPVQPHSRPIAEFRASANKSLDMLRQTIQSAVTREIDQVIKKYLEKFFVPAVNNIRLNLGEESVSEDQVRAVCRAMLDATRLLYSTPPRIAQSPFDGTDEASADTKFGKQVTNCGAACGAASGAASGERRKQTLDNVRSMPQLAAARNAARLAARVDWRGARRRRAARCASETNVLESIEAATAQSGARGGIKWMD</sequence>
<dbReference type="Proteomes" id="UP000653454">
    <property type="component" value="Unassembled WGS sequence"/>
</dbReference>
<evidence type="ECO:0000313" key="3">
    <source>
        <dbReference type="EMBL" id="CAG9096404.1"/>
    </source>
</evidence>
<proteinExistence type="predicted"/>
<keyword evidence="4" id="KW-1185">Reference proteome</keyword>
<dbReference type="Pfam" id="PF18192">
    <property type="entry name" value="DNTTIP1_dimer"/>
    <property type="match status" value="1"/>
</dbReference>